<name>A0A067D3X6_SAPPC</name>
<keyword evidence="3" id="KW-0805">Transcription regulation</keyword>
<dbReference type="PANTHER" id="PTHR12855">
    <property type="entry name" value="DNA METHYLTRANSFERASE 1-ASSOCIATED PROTEIN 1 FAMILY MEMBER"/>
    <property type="match status" value="1"/>
</dbReference>
<dbReference type="AlphaFoldDB" id="A0A067D3X6"/>
<evidence type="ECO:0008006" key="12">
    <source>
        <dbReference type="Google" id="ProtNLM"/>
    </source>
</evidence>
<evidence type="ECO:0000256" key="5">
    <source>
        <dbReference type="ARBA" id="ARBA00023242"/>
    </source>
</evidence>
<dbReference type="GO" id="GO:0000122">
    <property type="term" value="P:negative regulation of transcription by RNA polymerase II"/>
    <property type="evidence" value="ECO:0007669"/>
    <property type="project" value="TreeGrafter"/>
</dbReference>
<gene>
    <name evidence="10" type="ORF">SPRG_02263</name>
</gene>
<dbReference type="Proteomes" id="UP000030745">
    <property type="component" value="Unassembled WGS sequence"/>
</dbReference>
<dbReference type="OMA" id="RNNIQNW"/>
<dbReference type="GeneID" id="24124823"/>
<feature type="non-terminal residue" evidence="10">
    <location>
        <position position="1"/>
    </location>
</feature>
<evidence type="ECO:0000313" key="11">
    <source>
        <dbReference type="Proteomes" id="UP000030745"/>
    </source>
</evidence>
<sequence>MGDVADILGVGGAGPATTPKPVKKEEKPKAKSKLHRELLLLQESKANHGLGLGLGGRAHVSSMPTTTLPLKKSLLGKSTQRVKWLRREFRNSARTDDLVLSHWVKAALPEGLEYPFARFNVTCQVTPCCSSDEYDKVLKDHADPAIPQAWTFDETVALWELCQRYELRWVVITDRYNLGAKYTARTMEDIKYWYYEVTRLLSELRRETLSPPVVDEMPKAEADVIEASSESPEATAPDDSTPSKDEVAAETRDEEETKEAEPATPPKEPEAAAVVLAPVVVEKPVAYRFHIAYEKQRKAQLEVSFNRSNAEESAIKKLQEELKAIEAQLKKAVVRVDMKKRKELADVRHQIVHAPMPPGVYFRSTTQALPSTTAKMGLSGKLLRKMALVLEEFHIPPRPMPTKQVCAAYDSVRQDILGLLAVKKALAFKSNEVHALSAKYQAISGVTHVPRTLLHSVPLEGKADGSDAPVITTLLAPPTAASKVASKGGVSLKRKSAATVPSSKRPSKKLA</sequence>
<evidence type="ECO:0000313" key="10">
    <source>
        <dbReference type="EMBL" id="KDO33456.1"/>
    </source>
</evidence>
<dbReference type="VEuPathDB" id="FungiDB:SPRG_02263"/>
<proteinExistence type="predicted"/>
<dbReference type="RefSeq" id="XP_012196201.1">
    <property type="nucleotide sequence ID" value="XM_012340811.1"/>
</dbReference>
<comment type="subcellular location">
    <subcellularLocation>
        <location evidence="1">Nucleus</location>
    </subcellularLocation>
</comment>
<feature type="domain" description="DNA methyltransferase 1-associated 1" evidence="8">
    <location>
        <begin position="308"/>
        <end position="444"/>
    </location>
</feature>
<evidence type="ECO:0000256" key="4">
    <source>
        <dbReference type="ARBA" id="ARBA00023163"/>
    </source>
</evidence>
<dbReference type="PANTHER" id="PTHR12855:SF10">
    <property type="entry name" value="DNA METHYLTRANSFERASE 1-ASSOCIATED PROTEIN 1"/>
    <property type="match status" value="1"/>
</dbReference>
<evidence type="ECO:0000256" key="7">
    <source>
        <dbReference type="SAM" id="MobiDB-lite"/>
    </source>
</evidence>
<feature type="region of interest" description="Disordered" evidence="7">
    <location>
        <begin position="486"/>
        <end position="511"/>
    </location>
</feature>
<dbReference type="Pfam" id="PF05499">
    <property type="entry name" value="DMAP1"/>
    <property type="match status" value="1"/>
</dbReference>
<dbReference type="STRING" id="695850.A0A067D3X6"/>
<dbReference type="Gene3D" id="1.10.10.60">
    <property type="entry name" value="Homeodomain-like"/>
    <property type="match status" value="1"/>
</dbReference>
<dbReference type="Pfam" id="PF16282">
    <property type="entry name" value="SANT_DAMP1_like"/>
    <property type="match status" value="1"/>
</dbReference>
<dbReference type="KEGG" id="spar:SPRG_02263"/>
<keyword evidence="6" id="KW-0175">Coiled coil</keyword>
<evidence type="ECO:0000256" key="1">
    <source>
        <dbReference type="ARBA" id="ARBA00004123"/>
    </source>
</evidence>
<dbReference type="EMBL" id="KK583193">
    <property type="protein sequence ID" value="KDO33456.1"/>
    <property type="molecule type" value="Genomic_DNA"/>
</dbReference>
<accession>A0A067D3X6</accession>
<feature type="compositionally biased region" description="Basic and acidic residues" evidence="7">
    <location>
        <begin position="241"/>
        <end position="251"/>
    </location>
</feature>
<feature type="domain" description="DAMP1 SANT/Myb-like" evidence="9">
    <location>
        <begin position="114"/>
        <end position="201"/>
    </location>
</feature>
<dbReference type="GO" id="GO:0035267">
    <property type="term" value="C:NuA4 histone acetyltransferase complex"/>
    <property type="evidence" value="ECO:0007669"/>
    <property type="project" value="InterPro"/>
</dbReference>
<evidence type="ECO:0000256" key="3">
    <source>
        <dbReference type="ARBA" id="ARBA00023015"/>
    </source>
</evidence>
<dbReference type="InterPro" id="IPR027109">
    <property type="entry name" value="Swc4/Dmap1"/>
</dbReference>
<keyword evidence="5" id="KW-0539">Nucleus</keyword>
<keyword evidence="2" id="KW-0156">Chromatin regulator</keyword>
<keyword evidence="11" id="KW-1185">Reference proteome</keyword>
<evidence type="ECO:0000256" key="2">
    <source>
        <dbReference type="ARBA" id="ARBA00022853"/>
    </source>
</evidence>
<keyword evidence="4" id="KW-0804">Transcription</keyword>
<evidence type="ECO:0000256" key="6">
    <source>
        <dbReference type="SAM" id="Coils"/>
    </source>
</evidence>
<feature type="region of interest" description="Disordered" evidence="7">
    <location>
        <begin position="8"/>
        <end position="31"/>
    </location>
</feature>
<dbReference type="InterPro" id="IPR008468">
    <property type="entry name" value="DMAP1"/>
</dbReference>
<protein>
    <recommendedName>
        <fullName evidence="12">Myb-like domain-containing protein</fullName>
    </recommendedName>
</protein>
<dbReference type="GO" id="GO:0003714">
    <property type="term" value="F:transcription corepressor activity"/>
    <property type="evidence" value="ECO:0007669"/>
    <property type="project" value="TreeGrafter"/>
</dbReference>
<dbReference type="GO" id="GO:0006338">
    <property type="term" value="P:chromatin remodeling"/>
    <property type="evidence" value="ECO:0007669"/>
    <property type="project" value="InterPro"/>
</dbReference>
<evidence type="ECO:0000259" key="9">
    <source>
        <dbReference type="Pfam" id="PF16282"/>
    </source>
</evidence>
<reference evidence="10 11" key="1">
    <citation type="journal article" date="2013" name="PLoS Genet.">
        <title>Distinctive expansion of potential virulence genes in the genome of the oomycete fish pathogen Saprolegnia parasitica.</title>
        <authorList>
            <person name="Jiang R.H."/>
            <person name="de Bruijn I."/>
            <person name="Haas B.J."/>
            <person name="Belmonte R."/>
            <person name="Lobach L."/>
            <person name="Christie J."/>
            <person name="van den Ackerveken G."/>
            <person name="Bottin A."/>
            <person name="Bulone V."/>
            <person name="Diaz-Moreno S.M."/>
            <person name="Dumas B."/>
            <person name="Fan L."/>
            <person name="Gaulin E."/>
            <person name="Govers F."/>
            <person name="Grenville-Briggs L.J."/>
            <person name="Horner N.R."/>
            <person name="Levin J.Z."/>
            <person name="Mammella M."/>
            <person name="Meijer H.J."/>
            <person name="Morris P."/>
            <person name="Nusbaum C."/>
            <person name="Oome S."/>
            <person name="Phillips A.J."/>
            <person name="van Rooyen D."/>
            <person name="Rzeszutek E."/>
            <person name="Saraiva M."/>
            <person name="Secombes C.J."/>
            <person name="Seidl M.F."/>
            <person name="Snel B."/>
            <person name="Stassen J.H."/>
            <person name="Sykes S."/>
            <person name="Tripathy S."/>
            <person name="van den Berg H."/>
            <person name="Vega-Arreguin J.C."/>
            <person name="Wawra S."/>
            <person name="Young S.K."/>
            <person name="Zeng Q."/>
            <person name="Dieguez-Uribeondo J."/>
            <person name="Russ C."/>
            <person name="Tyler B.M."/>
            <person name="van West P."/>
        </authorList>
    </citation>
    <scope>NUCLEOTIDE SEQUENCE [LARGE SCALE GENOMIC DNA]</scope>
    <source>
        <strain evidence="10 11">CBS 223.65</strain>
    </source>
</reference>
<dbReference type="OrthoDB" id="19740at2759"/>
<feature type="coiled-coil region" evidence="6">
    <location>
        <begin position="308"/>
        <end position="342"/>
    </location>
</feature>
<evidence type="ECO:0000259" key="8">
    <source>
        <dbReference type="Pfam" id="PF05499"/>
    </source>
</evidence>
<organism evidence="10 11">
    <name type="scientific">Saprolegnia parasitica (strain CBS 223.65)</name>
    <dbReference type="NCBI Taxonomy" id="695850"/>
    <lineage>
        <taxon>Eukaryota</taxon>
        <taxon>Sar</taxon>
        <taxon>Stramenopiles</taxon>
        <taxon>Oomycota</taxon>
        <taxon>Saprolegniomycetes</taxon>
        <taxon>Saprolegniales</taxon>
        <taxon>Saprolegniaceae</taxon>
        <taxon>Saprolegnia</taxon>
    </lineage>
</organism>
<dbReference type="InterPro" id="IPR032563">
    <property type="entry name" value="DAMP1_SANT-like"/>
</dbReference>
<dbReference type="GO" id="GO:0006281">
    <property type="term" value="P:DNA repair"/>
    <property type="evidence" value="ECO:0007669"/>
    <property type="project" value="InterPro"/>
</dbReference>
<feature type="region of interest" description="Disordered" evidence="7">
    <location>
        <begin position="223"/>
        <end position="270"/>
    </location>
</feature>
<dbReference type="GO" id="GO:0000812">
    <property type="term" value="C:Swr1 complex"/>
    <property type="evidence" value="ECO:0007669"/>
    <property type="project" value="TreeGrafter"/>
</dbReference>